<evidence type="ECO:0000313" key="14">
    <source>
        <dbReference type="Proteomes" id="UP000189452"/>
    </source>
</evidence>
<dbReference type="EMBL" id="CNFU01000839">
    <property type="protein sequence ID" value="CKS60443.1"/>
    <property type="molecule type" value="Genomic_DNA"/>
</dbReference>
<dbReference type="Proteomes" id="UP000189452">
    <property type="component" value="Chromosome"/>
</dbReference>
<reference evidence="7 14" key="3">
    <citation type="submission" date="2016-04" db="EMBL/GenBank/DDBJ databases">
        <authorList>
            <person name="Bigi M."/>
            <person name="Bigi F."/>
            <person name="Soria M.A."/>
        </authorList>
    </citation>
    <scope>NUCLEOTIDE SEQUENCE [LARGE SCALE GENOMIC DNA]</scope>
    <source>
        <strain evidence="7 14">6548</strain>
    </source>
</reference>
<dbReference type="SUPFAM" id="SSF140459">
    <property type="entry name" value="PE/PPE dimer-like"/>
    <property type="match status" value="1"/>
</dbReference>
<evidence type="ECO:0000313" key="8">
    <source>
        <dbReference type="EMBL" id="REQ54863.1"/>
    </source>
</evidence>
<dbReference type="Proteomes" id="UP000048948">
    <property type="component" value="Unassembled WGS sequence"/>
</dbReference>
<feature type="domain" description="PE" evidence="1">
    <location>
        <begin position="4"/>
        <end position="94"/>
    </location>
</feature>
<evidence type="ECO:0000313" key="12">
    <source>
        <dbReference type="Proteomes" id="UP000050139"/>
    </source>
</evidence>
<dbReference type="Proteomes" id="UP000049023">
    <property type="component" value="Unassembled WGS sequence"/>
</dbReference>
<organism evidence="5 12">
    <name type="scientific">Mycobacterium tuberculosis</name>
    <dbReference type="NCBI Taxonomy" id="1773"/>
    <lineage>
        <taxon>Bacteria</taxon>
        <taxon>Bacillati</taxon>
        <taxon>Actinomycetota</taxon>
        <taxon>Actinomycetes</taxon>
        <taxon>Mycobacteriales</taxon>
        <taxon>Mycobacteriaceae</taxon>
        <taxon>Mycobacterium</taxon>
        <taxon>Mycobacterium tuberculosis complex</taxon>
    </lineage>
</organism>
<dbReference type="EMBL" id="LR027516">
    <property type="protein sequence ID" value="VCU49164.1"/>
    <property type="molecule type" value="Genomic_DNA"/>
</dbReference>
<evidence type="ECO:0000313" key="2">
    <source>
        <dbReference type="EMBL" id="CKR66154.1"/>
    </source>
</evidence>
<gene>
    <name evidence="5" type="primary">PE7</name>
    <name evidence="7" type="ORF">A4S10_00971</name>
    <name evidence="9" type="ORF">DKC2_0980</name>
    <name evidence="8" type="ORF">DSJ38_05680</name>
    <name evidence="2" type="ORF">ERS027646_00351</name>
    <name evidence="3" type="ORF">ERS027659_03325</name>
    <name evidence="4" type="ORF">ERS027661_03302</name>
    <name evidence="5" type="ORF">ERS094118_01000</name>
    <name evidence="6" type="ORF">J8J21_05125</name>
</gene>
<evidence type="ECO:0000313" key="11">
    <source>
        <dbReference type="Proteomes" id="UP000049023"/>
    </source>
</evidence>
<reference evidence="10 11" key="2">
    <citation type="submission" date="2015-03" db="EMBL/GenBank/DDBJ databases">
        <authorList>
            <consortium name="Pathogen Informatics"/>
        </authorList>
    </citation>
    <scope>NUCLEOTIDE SEQUENCE [LARGE SCALE GENOMIC DNA]</scope>
    <source>
        <strain evidence="2 10">Bir 172</strain>
        <strain evidence="3 13">Bir 185</strain>
        <strain evidence="4 11">Bir 187</strain>
    </source>
</reference>
<name>A0A045JAB9_MYCTX</name>
<evidence type="ECO:0000313" key="4">
    <source>
        <dbReference type="EMBL" id="CKS60443.1"/>
    </source>
</evidence>
<reference evidence="5 12" key="1">
    <citation type="submission" date="2015-03" db="EMBL/GenBank/DDBJ databases">
        <authorList>
            <consortium name="Pathogen Informatics"/>
            <person name="Murphy D."/>
        </authorList>
    </citation>
    <scope>NUCLEOTIDE SEQUENCE [LARGE SCALE GENOMIC DNA]</scope>
    <source>
        <strain evidence="5 12">0268S</strain>
    </source>
</reference>
<dbReference type="RefSeq" id="WP_003404748.1">
    <property type="nucleotide sequence ID" value="NZ_AP017901.1"/>
</dbReference>
<dbReference type="Proteomes" id="UP000300237">
    <property type="component" value="Chromosome"/>
</dbReference>
<dbReference type="InterPro" id="IPR000084">
    <property type="entry name" value="PE-PGRS_N"/>
</dbReference>
<dbReference type="EMBL" id="COPH01000006">
    <property type="protein sequence ID" value="CLV71149.1"/>
    <property type="molecule type" value="Genomic_DNA"/>
</dbReference>
<dbReference type="Proteomes" id="UP000256381">
    <property type="component" value="Unassembled WGS sequence"/>
</dbReference>
<dbReference type="Pfam" id="PF00934">
    <property type="entry name" value="PE"/>
    <property type="match status" value="1"/>
</dbReference>
<dbReference type="AlphaFoldDB" id="A0A045JAB9"/>
<evidence type="ECO:0000313" key="7">
    <source>
        <dbReference type="EMBL" id="OMH58812.1"/>
    </source>
</evidence>
<evidence type="ECO:0000313" key="3">
    <source>
        <dbReference type="EMBL" id="CKS60083.1"/>
    </source>
</evidence>
<dbReference type="GeneID" id="45424880"/>
<accession>A0A045JAB9</accession>
<evidence type="ECO:0000313" key="16">
    <source>
        <dbReference type="Proteomes" id="UP000300237"/>
    </source>
</evidence>
<dbReference type="Proteomes" id="UP000671119">
    <property type="component" value="Unassembled WGS sequence"/>
</dbReference>
<dbReference type="Proteomes" id="UP000050164">
    <property type="component" value="Unassembled WGS sequence"/>
</dbReference>
<dbReference type="EMBL" id="CNGE01000033">
    <property type="protein sequence ID" value="CKR66154.1"/>
    <property type="molecule type" value="Genomic_DNA"/>
</dbReference>
<reference evidence="6 17" key="8">
    <citation type="submission" date="2021-03" db="EMBL/GenBank/DDBJ databases">
        <title>Whole Genome Sequencing of Mycobacterium tuberculosis clinical isolates from Arunachal Pradesh, India.</title>
        <authorList>
            <person name="Singh S."/>
            <person name="Mudliar S.R."/>
            <person name="Kulsum U."/>
            <person name="Rufai S.B."/>
            <person name="Singh P.K."/>
            <person name="Umpo M."/>
            <person name="Nyori M."/>
        </authorList>
    </citation>
    <scope>NUCLEOTIDE SEQUENCE [LARGE SCALE GENOMIC DNA]</scope>
    <source>
        <strain evidence="6 17">OMICS/BPL/0142/20/SP</strain>
    </source>
</reference>
<dbReference type="SMR" id="A0A045JAB9"/>
<sequence length="99" mass="9917">MSFVTIQPVVLAAATGDLPTIGTAVSARNTAVCAPTTGVLPPAANDVSVLTAARFTAHTKHYRVVSKPAALVHGMFVALPAATADAYATTEAVNVVATG</sequence>
<dbReference type="EMBL" id="CNFT01000942">
    <property type="protein sequence ID" value="CKS60083.1"/>
    <property type="molecule type" value="Genomic_DNA"/>
</dbReference>
<proteinExistence type="predicted"/>
<reference evidence="8" key="6">
    <citation type="submission" date="2018-07" db="EMBL/GenBank/DDBJ databases">
        <authorList>
            <person name="Shah S."/>
            <person name="Brown T."/>
            <person name="Auld S."/>
            <person name="Bratton K."/>
            <person name="Narechania A."/>
            <person name="Mathema B."/>
            <person name="Gandhi N."/>
        </authorList>
    </citation>
    <scope>NUCLEOTIDE SEQUENCE</scope>
    <source>
        <strain evidence="8">32301_S10</strain>
    </source>
</reference>
<evidence type="ECO:0000313" key="17">
    <source>
        <dbReference type="Proteomes" id="UP000671119"/>
    </source>
</evidence>
<evidence type="ECO:0000313" key="6">
    <source>
        <dbReference type="EMBL" id="MBP0682508.1"/>
    </source>
</evidence>
<evidence type="ECO:0000313" key="13">
    <source>
        <dbReference type="Proteomes" id="UP000050164"/>
    </source>
</evidence>
<evidence type="ECO:0000313" key="9">
    <source>
        <dbReference type="EMBL" id="VCU49164.1"/>
    </source>
</evidence>
<dbReference type="EMBL" id="QTBD01000086">
    <property type="protein sequence ID" value="REQ54863.1"/>
    <property type="molecule type" value="Genomic_DNA"/>
</dbReference>
<dbReference type="InterPro" id="IPR038332">
    <property type="entry name" value="PPE_sf"/>
</dbReference>
<dbReference type="Gene3D" id="1.10.287.850">
    <property type="entry name" value="HP0062-like domain"/>
    <property type="match status" value="1"/>
</dbReference>
<dbReference type="EMBL" id="LWDQ01000001">
    <property type="protein sequence ID" value="OMH58812.1"/>
    <property type="molecule type" value="Genomic_DNA"/>
</dbReference>
<protein>
    <submittedName>
        <fullName evidence="5 9">PE family protein</fullName>
    </submittedName>
</protein>
<reference evidence="7 14" key="5">
    <citation type="submission" date="2017-02" db="EMBL/GenBank/DDBJ databases">
        <title>Protein polymorphisms may explain contrasting epidemiological fitness of two variants of a multidrug-resistant Mycobacterium tuberculosis strain.</title>
        <authorList>
            <person name="Bigi M.M."/>
            <person name="Lopez B."/>
            <person name="Blanco F.C."/>
            <person name="Sasiain M.C."/>
            <person name="De La Barrera S."/>
            <person name="Ritacco V."/>
            <person name="Bigi F."/>
            <person name="Soria M.A."/>
        </authorList>
    </citation>
    <scope>NUCLEOTIDE SEQUENCE [LARGE SCALE GENOMIC DNA]</scope>
    <source>
        <strain evidence="7 14">6548</strain>
    </source>
</reference>
<evidence type="ECO:0000313" key="5">
    <source>
        <dbReference type="EMBL" id="CLV71149.1"/>
    </source>
</evidence>
<reference evidence="8 15" key="4">
    <citation type="journal article" date="2017" name="N. Engl. J. Med.">
        <title>Transmission of Extensively Drug-Resistant Tuberculosis in South Africa.</title>
        <authorList>
            <person name="Shah N.S."/>
            <person name="Auld S.C."/>
            <person name="Brust J.C."/>
            <person name="Mathema B."/>
            <person name="Ismail N."/>
            <person name="Moodley P."/>
            <person name="Mlisana K."/>
            <person name="Allana S."/>
            <person name="Campbell A."/>
            <person name="Mthiyane T."/>
            <person name="Morris N."/>
            <person name="Mpangase P."/>
            <person name="van der Meulen H."/>
            <person name="Omar S.V."/>
            <person name="Brown T.S."/>
            <person name="Narechania A."/>
            <person name="Shaskina E."/>
            <person name="Kapwata T."/>
            <person name="Kreiswirth B."/>
            <person name="Gandhi N.R."/>
        </authorList>
    </citation>
    <scope>NUCLEOTIDE SEQUENCE [LARGE SCALE GENOMIC DNA]</scope>
    <source>
        <strain evidence="8 15">32301_S10</strain>
    </source>
</reference>
<evidence type="ECO:0000313" key="15">
    <source>
        <dbReference type="Proteomes" id="UP000256381"/>
    </source>
</evidence>
<reference evidence="9 16" key="7">
    <citation type="submission" date="2018-08" db="EMBL/GenBank/DDBJ databases">
        <authorList>
            <person name="Fokvardsen B D."/>
            <person name="Norman A."/>
        </authorList>
    </citation>
    <scope>NUCLEOTIDE SEQUENCE [LARGE SCALE GENOMIC DNA]</scope>
    <source>
        <strain evidence="9 16">DKC2</strain>
    </source>
</reference>
<dbReference type="Proteomes" id="UP000050139">
    <property type="component" value="Unassembled WGS sequence"/>
</dbReference>
<dbReference type="EMBL" id="JAGIZI010000005">
    <property type="protein sequence ID" value="MBP0682508.1"/>
    <property type="molecule type" value="Genomic_DNA"/>
</dbReference>
<evidence type="ECO:0000259" key="1">
    <source>
        <dbReference type="Pfam" id="PF00934"/>
    </source>
</evidence>
<evidence type="ECO:0000313" key="10">
    <source>
        <dbReference type="Proteomes" id="UP000048948"/>
    </source>
</evidence>